<dbReference type="Proteomes" id="UP000838756">
    <property type="component" value="Unassembled WGS sequence"/>
</dbReference>
<evidence type="ECO:0000313" key="1">
    <source>
        <dbReference type="EMBL" id="CAH2236179.1"/>
    </source>
</evidence>
<organism evidence="1 2">
    <name type="scientific">Pararge aegeria aegeria</name>
    <dbReference type="NCBI Taxonomy" id="348720"/>
    <lineage>
        <taxon>Eukaryota</taxon>
        <taxon>Metazoa</taxon>
        <taxon>Ecdysozoa</taxon>
        <taxon>Arthropoda</taxon>
        <taxon>Hexapoda</taxon>
        <taxon>Insecta</taxon>
        <taxon>Pterygota</taxon>
        <taxon>Neoptera</taxon>
        <taxon>Endopterygota</taxon>
        <taxon>Lepidoptera</taxon>
        <taxon>Glossata</taxon>
        <taxon>Ditrysia</taxon>
        <taxon>Papilionoidea</taxon>
        <taxon>Nymphalidae</taxon>
        <taxon>Satyrinae</taxon>
        <taxon>Satyrini</taxon>
        <taxon>Parargina</taxon>
        <taxon>Pararge</taxon>
    </lineage>
</organism>
<evidence type="ECO:0000313" key="2">
    <source>
        <dbReference type="Proteomes" id="UP000838756"/>
    </source>
</evidence>
<reference evidence="1" key="1">
    <citation type="submission" date="2022-03" db="EMBL/GenBank/DDBJ databases">
        <authorList>
            <person name="Lindestad O."/>
        </authorList>
    </citation>
    <scope>NUCLEOTIDE SEQUENCE</scope>
</reference>
<gene>
    <name evidence="1" type="primary">jg24074</name>
    <name evidence="1" type="ORF">PAEG_LOCUS13657</name>
</gene>
<protein>
    <submittedName>
        <fullName evidence="1">Jg24074 protein</fullName>
    </submittedName>
</protein>
<dbReference type="AlphaFoldDB" id="A0A8S4RHD4"/>
<comment type="caution">
    <text evidence="1">The sequence shown here is derived from an EMBL/GenBank/DDBJ whole genome shotgun (WGS) entry which is preliminary data.</text>
</comment>
<proteinExistence type="predicted"/>
<keyword evidence="2" id="KW-1185">Reference proteome</keyword>
<accession>A0A8S4RHD4</accession>
<sequence>MCVSGAMHNFGNLYRLVETNEVPWFPSDTIQNLRRPVLTPVVYRPNIQQTLQRINFTFHRPCSISNLIQECNLAEGQTLLIFRGSRSSDSRVTMSMSVSSCSSLQMPPSANILNSTVNRDKDFRTTAQQTDISCRSPEIGSPVHLTESDEQRLIRERIADSLTFSSPASSLLQPTRRSLSILGSVCALLLKKQVIARLARLLLQDQDQDQDWERKTKTKTKTRCIGARPRPRLAKSRLVLAFGQH</sequence>
<dbReference type="OrthoDB" id="273089at2759"/>
<name>A0A8S4RHD4_9NEOP</name>
<dbReference type="EMBL" id="CAKXAJ010025190">
    <property type="protein sequence ID" value="CAH2236179.1"/>
    <property type="molecule type" value="Genomic_DNA"/>
</dbReference>